<evidence type="ECO:0000313" key="7">
    <source>
        <dbReference type="RefSeq" id="XP_013385713.1"/>
    </source>
</evidence>
<dbReference type="RefSeq" id="XP_013385713.1">
    <property type="nucleotide sequence ID" value="XM_013530259.2"/>
</dbReference>
<dbReference type="PANTHER" id="PTHR21208">
    <property type="entry name" value="ADP-DEPENDENT GLUCOKINASE"/>
    <property type="match status" value="1"/>
</dbReference>
<evidence type="ECO:0000256" key="3">
    <source>
        <dbReference type="ARBA" id="ARBA00022777"/>
    </source>
</evidence>
<dbReference type="GO" id="GO:0046872">
    <property type="term" value="F:metal ion binding"/>
    <property type="evidence" value="ECO:0007669"/>
    <property type="project" value="UniProtKB-KW"/>
</dbReference>
<evidence type="ECO:0000256" key="5">
    <source>
        <dbReference type="ARBA" id="ARBA00023152"/>
    </source>
</evidence>
<evidence type="ECO:0000256" key="4">
    <source>
        <dbReference type="ARBA" id="ARBA00022842"/>
    </source>
</evidence>
<dbReference type="InterPro" id="IPR007666">
    <property type="entry name" value="ADP_PFK/GK"/>
</dbReference>
<dbReference type="Gene3D" id="3.40.1190.20">
    <property type="match status" value="1"/>
</dbReference>
<dbReference type="GO" id="GO:0006006">
    <property type="term" value="P:glucose metabolic process"/>
    <property type="evidence" value="ECO:0007669"/>
    <property type="project" value="TreeGrafter"/>
</dbReference>
<evidence type="ECO:0000313" key="6">
    <source>
        <dbReference type="Proteomes" id="UP000085678"/>
    </source>
</evidence>
<dbReference type="OrthoDB" id="5847021at2759"/>
<evidence type="ECO:0000256" key="1">
    <source>
        <dbReference type="ARBA" id="ARBA00022679"/>
    </source>
</evidence>
<gene>
    <name evidence="7" type="primary">LOC106155418</name>
</gene>
<keyword evidence="2" id="KW-0479">Metal-binding</keyword>
<dbReference type="Pfam" id="PF04587">
    <property type="entry name" value="ADP_PFK_GK"/>
    <property type="match status" value="1"/>
</dbReference>
<dbReference type="PROSITE" id="PS51255">
    <property type="entry name" value="ADPK"/>
    <property type="match status" value="1"/>
</dbReference>
<dbReference type="GO" id="GO:0043843">
    <property type="term" value="F:ADP-specific glucokinase activity"/>
    <property type="evidence" value="ECO:0007669"/>
    <property type="project" value="TreeGrafter"/>
</dbReference>
<dbReference type="AlphaFoldDB" id="A0A1S3HHX7"/>
<name>A0A1S3HHX7_LINAN</name>
<dbReference type="Proteomes" id="UP000085678">
    <property type="component" value="Unplaced"/>
</dbReference>
<keyword evidence="5" id="KW-0324">Glycolysis</keyword>
<keyword evidence="4" id="KW-0460">Magnesium</keyword>
<dbReference type="GO" id="GO:0006096">
    <property type="term" value="P:glycolytic process"/>
    <property type="evidence" value="ECO:0007669"/>
    <property type="project" value="UniProtKB-KW"/>
</dbReference>
<evidence type="ECO:0000256" key="2">
    <source>
        <dbReference type="ARBA" id="ARBA00022723"/>
    </source>
</evidence>
<dbReference type="GeneID" id="106155418"/>
<organism evidence="6 7">
    <name type="scientific">Lingula anatina</name>
    <name type="common">Brachiopod</name>
    <name type="synonym">Lingula unguis</name>
    <dbReference type="NCBI Taxonomy" id="7574"/>
    <lineage>
        <taxon>Eukaryota</taxon>
        <taxon>Metazoa</taxon>
        <taxon>Spiralia</taxon>
        <taxon>Lophotrochozoa</taxon>
        <taxon>Brachiopoda</taxon>
        <taxon>Linguliformea</taxon>
        <taxon>Lingulata</taxon>
        <taxon>Lingulida</taxon>
        <taxon>Linguloidea</taxon>
        <taxon>Lingulidae</taxon>
        <taxon>Lingula</taxon>
    </lineage>
</organism>
<dbReference type="InterPro" id="IPR029056">
    <property type="entry name" value="Ribokinase-like"/>
</dbReference>
<keyword evidence="1" id="KW-0808">Transferase</keyword>
<proteinExistence type="predicted"/>
<dbReference type="GO" id="GO:0005783">
    <property type="term" value="C:endoplasmic reticulum"/>
    <property type="evidence" value="ECO:0007669"/>
    <property type="project" value="TreeGrafter"/>
</dbReference>
<reference evidence="7" key="1">
    <citation type="submission" date="2025-08" db="UniProtKB">
        <authorList>
            <consortium name="RefSeq"/>
        </authorList>
    </citation>
    <scope>IDENTIFICATION</scope>
    <source>
        <tissue evidence="7">Gonads</tissue>
    </source>
</reference>
<sequence>MISKTLIVAVGALLIAYFYGRHIKHDEISDASSEAEELVAAAWEERIIVPVKRFKKVAVGLNANVDLIVRGTELLQSLGVTPGEKKDHRTVGSIADMQEAFTHYFSKGAAAERPFTDGPLYKNTVVKAAATLKSSEWFIGGNAALISQKITSIFPDTQVQLVGPVGPKLKELLNKTIYVPKASSHEQDEVHLIMEYKRGEKWGAFTAPVANRFITSYDIANGQATMMDTFFASFDEFKPDLVVLSGLNQLEGQGEEFWSKKVFTLGVALKKLPDSIPVHLELASMAEERFLKQILDELVPSVSSLGLNEQEISFASKVGDGPHKEYFDEHESGKQPEIHKISDMVLWILQTYGYSKSRPESKLTRVHFHSLTYHIVGVVPNAWGNTASAVAAGTRAAGQQACDTEDLDSVNADLRIPLEFKLTSSSDEKSFDPSEPSSVWKREGYKFAFSPVLVCKNPLKTVGLGDAISATGLLYSEYNADFRSKS</sequence>
<protein>
    <submittedName>
        <fullName evidence="7">ADP-dependent glucokinase isoform X2</fullName>
    </submittedName>
</protein>
<accession>A0A1S3HHX7</accession>
<dbReference type="SUPFAM" id="SSF53613">
    <property type="entry name" value="Ribokinase-like"/>
    <property type="match status" value="1"/>
</dbReference>
<keyword evidence="6" id="KW-1185">Reference proteome</keyword>
<dbReference type="PANTHER" id="PTHR21208:SF0">
    <property type="entry name" value="ADP-DEPENDENT GLUCOKINASE"/>
    <property type="match status" value="1"/>
</dbReference>
<keyword evidence="3" id="KW-0418">Kinase</keyword>